<organism evidence="1 2">
    <name type="scientific">Candidatus Nitrosomaritimum aestuariumsis</name>
    <dbReference type="NCBI Taxonomy" id="3342354"/>
    <lineage>
        <taxon>Archaea</taxon>
        <taxon>Nitrososphaerota</taxon>
        <taxon>Nitrososphaeria</taxon>
        <taxon>Nitrosopumilales</taxon>
        <taxon>Nitrosopumilaceae</taxon>
        <taxon>Candidatus Nitrosomaritimum</taxon>
    </lineage>
</organism>
<evidence type="ECO:0000313" key="2">
    <source>
        <dbReference type="Proteomes" id="UP000559653"/>
    </source>
</evidence>
<keyword evidence="1" id="KW-0648">Protein biosynthesis</keyword>
<proteinExistence type="predicted"/>
<keyword evidence="1" id="KW-0251">Elongation factor</keyword>
<accession>A0AC60VWG7</accession>
<sequence>MNLPICNFDAKNSLLCPQCEKKVEEGQLTKADVDASIKLAQIAKTNSEVDKFTLHSCKEFDGNFVLSFSKEDIMAIRQSRTLYRLIQDQFQGKIWLVEAEENDRKFIEDMFFPTKILSINNVWAPGGIQKTKAIVSGKWTPRFPINTETVVQIVKDARNLDIEIEFENKRR</sequence>
<name>A0AC60VWG7_9ARCH</name>
<comment type="caution">
    <text evidence="1">The sequence shown here is derived from an EMBL/GenBank/DDBJ whole genome shotgun (WGS) entry which is preliminary data.</text>
</comment>
<evidence type="ECO:0000313" key="1">
    <source>
        <dbReference type="EMBL" id="MBA4451783.1"/>
    </source>
</evidence>
<gene>
    <name evidence="1" type="ORF">H2B03_01200</name>
</gene>
<dbReference type="Proteomes" id="UP000559653">
    <property type="component" value="Unassembled WGS sequence"/>
</dbReference>
<reference evidence="1 2" key="1">
    <citation type="journal article" date="2020" name="Appl. Environ. Microbiol.">
        <title>Genomic Characteristics of a Novel Species of Ammonia-Oxidizing Archaea from the Jiulong River Estuary.</title>
        <authorList>
            <person name="Zou D."/>
            <person name="Wan R."/>
            <person name="Han L."/>
            <person name="Xu M.N."/>
            <person name="Liu Y."/>
            <person name="Liu H."/>
            <person name="Kao S.J."/>
            <person name="Li M."/>
        </authorList>
    </citation>
    <scope>NUCLEOTIDE SEQUENCE [LARGE SCALE GENOMIC DNA]</scope>
    <source>
        <strain evidence="1">W1bin1</strain>
    </source>
</reference>
<dbReference type="EMBL" id="JACEMZ010000002">
    <property type="protein sequence ID" value="MBA4451783.1"/>
    <property type="molecule type" value="Genomic_DNA"/>
</dbReference>
<protein>
    <submittedName>
        <fullName evidence="1">Transcription elongation factor NusA</fullName>
    </submittedName>
</protein>